<evidence type="ECO:0000313" key="13">
    <source>
        <dbReference type="EMBL" id="KAF8487023.1"/>
    </source>
</evidence>
<dbReference type="SUPFAM" id="SSF81301">
    <property type="entry name" value="Nucleotidyltransferase"/>
    <property type="match status" value="1"/>
</dbReference>
<feature type="domain" description="Poly(A) RNA polymerase mitochondrial-like central palm" evidence="12">
    <location>
        <begin position="39"/>
        <end position="176"/>
    </location>
</feature>
<dbReference type="InterPro" id="IPR002058">
    <property type="entry name" value="PAP_assoc"/>
</dbReference>
<comment type="subcellular location">
    <subcellularLocation>
        <location evidence="3">Cytoplasm</location>
    </subcellularLocation>
</comment>
<dbReference type="OrthoDB" id="407432at2759"/>
<dbReference type="Gene3D" id="1.10.1410.10">
    <property type="match status" value="1"/>
</dbReference>
<feature type="compositionally biased region" description="Polar residues" evidence="10">
    <location>
        <begin position="1"/>
        <end position="10"/>
    </location>
</feature>
<dbReference type="GO" id="GO:0046872">
    <property type="term" value="F:metal ion binding"/>
    <property type="evidence" value="ECO:0007669"/>
    <property type="project" value="UniProtKB-KW"/>
</dbReference>
<dbReference type="GO" id="GO:0010605">
    <property type="term" value="P:negative regulation of macromolecule metabolic process"/>
    <property type="evidence" value="ECO:0007669"/>
    <property type="project" value="UniProtKB-ARBA"/>
</dbReference>
<dbReference type="PANTHER" id="PTHR12271">
    <property type="entry name" value="POLY A POLYMERASE CID PAP -RELATED"/>
    <property type="match status" value="1"/>
</dbReference>
<dbReference type="InterPro" id="IPR054708">
    <property type="entry name" value="MTPAP-like_central"/>
</dbReference>
<reference evidence="13" key="1">
    <citation type="submission" date="2019-10" db="EMBL/GenBank/DDBJ databases">
        <authorList>
            <consortium name="DOE Joint Genome Institute"/>
            <person name="Kuo A."/>
            <person name="Miyauchi S."/>
            <person name="Kiss E."/>
            <person name="Drula E."/>
            <person name="Kohler A."/>
            <person name="Sanchez-Garcia M."/>
            <person name="Andreopoulos B."/>
            <person name="Barry K.W."/>
            <person name="Bonito G."/>
            <person name="Buee M."/>
            <person name="Carver A."/>
            <person name="Chen C."/>
            <person name="Cichocki N."/>
            <person name="Clum A."/>
            <person name="Culley D."/>
            <person name="Crous P.W."/>
            <person name="Fauchery L."/>
            <person name="Girlanda M."/>
            <person name="Hayes R."/>
            <person name="Keri Z."/>
            <person name="LaButti K."/>
            <person name="Lipzen A."/>
            <person name="Lombard V."/>
            <person name="Magnuson J."/>
            <person name="Maillard F."/>
            <person name="Morin E."/>
            <person name="Murat C."/>
            <person name="Nolan M."/>
            <person name="Ohm R."/>
            <person name="Pangilinan J."/>
            <person name="Pereira M."/>
            <person name="Perotto S."/>
            <person name="Peter M."/>
            <person name="Riley R."/>
            <person name="Sitrit Y."/>
            <person name="Stielow B."/>
            <person name="Szollosi G."/>
            <person name="Zifcakova L."/>
            <person name="Stursova M."/>
            <person name="Spatafora J.W."/>
            <person name="Tedersoo L."/>
            <person name="Vaario L.-M."/>
            <person name="Yamada A."/>
            <person name="Yan M."/>
            <person name="Wang P."/>
            <person name="Xu J."/>
            <person name="Bruns T."/>
            <person name="Baldrian P."/>
            <person name="Vilgalys R."/>
            <person name="Henrissat B."/>
            <person name="Grigoriev I.V."/>
            <person name="Hibbett D."/>
            <person name="Nagy L.G."/>
            <person name="Martin F.M."/>
        </authorList>
    </citation>
    <scope>NUCLEOTIDE SEQUENCE</scope>
    <source>
        <strain evidence="13">Prilba</strain>
    </source>
</reference>
<dbReference type="GO" id="GO:0005737">
    <property type="term" value="C:cytoplasm"/>
    <property type="evidence" value="ECO:0007669"/>
    <property type="project" value="UniProtKB-SubCell"/>
</dbReference>
<evidence type="ECO:0000256" key="2">
    <source>
        <dbReference type="ARBA" id="ARBA00001946"/>
    </source>
</evidence>
<feature type="compositionally biased region" description="Low complexity" evidence="10">
    <location>
        <begin position="616"/>
        <end position="637"/>
    </location>
</feature>
<feature type="compositionally biased region" description="Pro residues" evidence="10">
    <location>
        <begin position="834"/>
        <end position="846"/>
    </location>
</feature>
<evidence type="ECO:0000256" key="10">
    <source>
        <dbReference type="SAM" id="MobiDB-lite"/>
    </source>
</evidence>
<feature type="region of interest" description="Disordered" evidence="10">
    <location>
        <begin position="396"/>
        <end position="478"/>
    </location>
</feature>
<comment type="cofactor">
    <cofactor evidence="2">
        <name>Mg(2+)</name>
        <dbReference type="ChEBI" id="CHEBI:18420"/>
    </cofactor>
</comment>
<protein>
    <recommendedName>
        <fullName evidence="5">polynucleotide adenylyltransferase</fullName>
        <ecNumber evidence="5">2.7.7.19</ecNumber>
    </recommendedName>
</protein>
<dbReference type="SUPFAM" id="SSF81631">
    <property type="entry name" value="PAP/OAS1 substrate-binding domain"/>
    <property type="match status" value="1"/>
</dbReference>
<evidence type="ECO:0000259" key="12">
    <source>
        <dbReference type="Pfam" id="PF22600"/>
    </source>
</evidence>
<evidence type="ECO:0000256" key="7">
    <source>
        <dbReference type="ARBA" id="ARBA00022679"/>
    </source>
</evidence>
<evidence type="ECO:0000256" key="5">
    <source>
        <dbReference type="ARBA" id="ARBA00012388"/>
    </source>
</evidence>
<feature type="compositionally biased region" description="Low complexity" evidence="10">
    <location>
        <begin position="805"/>
        <end position="815"/>
    </location>
</feature>
<evidence type="ECO:0000313" key="14">
    <source>
        <dbReference type="Proteomes" id="UP000759537"/>
    </source>
</evidence>
<dbReference type="Gene3D" id="3.30.460.10">
    <property type="entry name" value="Beta Polymerase, domain 2"/>
    <property type="match status" value="1"/>
</dbReference>
<evidence type="ECO:0000256" key="4">
    <source>
        <dbReference type="ARBA" id="ARBA00008593"/>
    </source>
</evidence>
<dbReference type="Pfam" id="PF03828">
    <property type="entry name" value="PAP_assoc"/>
    <property type="match status" value="1"/>
</dbReference>
<dbReference type="Proteomes" id="UP000759537">
    <property type="component" value="Unassembled WGS sequence"/>
</dbReference>
<organism evidence="13 14">
    <name type="scientific">Russula ochroleuca</name>
    <dbReference type="NCBI Taxonomy" id="152965"/>
    <lineage>
        <taxon>Eukaryota</taxon>
        <taxon>Fungi</taxon>
        <taxon>Dikarya</taxon>
        <taxon>Basidiomycota</taxon>
        <taxon>Agaricomycotina</taxon>
        <taxon>Agaricomycetes</taxon>
        <taxon>Russulales</taxon>
        <taxon>Russulaceae</taxon>
        <taxon>Russula</taxon>
    </lineage>
</organism>
<keyword evidence="9" id="KW-0460">Magnesium</keyword>
<evidence type="ECO:0000256" key="3">
    <source>
        <dbReference type="ARBA" id="ARBA00004496"/>
    </source>
</evidence>
<feature type="region of interest" description="Disordered" evidence="10">
    <location>
        <begin position="614"/>
        <end position="637"/>
    </location>
</feature>
<dbReference type="Pfam" id="PF22600">
    <property type="entry name" value="MTPAP-like_central"/>
    <property type="match status" value="1"/>
</dbReference>
<comment type="similarity">
    <text evidence="4">Belongs to the DNA polymerase type-B-like family.</text>
</comment>
<keyword evidence="8" id="KW-0479">Metal-binding</keyword>
<feature type="region of interest" description="Disordered" evidence="10">
    <location>
        <begin position="709"/>
        <end position="846"/>
    </location>
</feature>
<keyword evidence="7" id="KW-0808">Transferase</keyword>
<dbReference type="InterPro" id="IPR043519">
    <property type="entry name" value="NT_sf"/>
</dbReference>
<evidence type="ECO:0000256" key="1">
    <source>
        <dbReference type="ARBA" id="ARBA00001936"/>
    </source>
</evidence>
<feature type="region of interest" description="Disordered" evidence="10">
    <location>
        <begin position="1"/>
        <end position="29"/>
    </location>
</feature>
<dbReference type="CDD" id="cd05402">
    <property type="entry name" value="NT_PAP_TUTase"/>
    <property type="match status" value="1"/>
</dbReference>
<dbReference type="GO" id="GO:0031123">
    <property type="term" value="P:RNA 3'-end processing"/>
    <property type="evidence" value="ECO:0007669"/>
    <property type="project" value="TreeGrafter"/>
</dbReference>
<reference evidence="13" key="2">
    <citation type="journal article" date="2020" name="Nat. Commun.">
        <title>Large-scale genome sequencing of mycorrhizal fungi provides insights into the early evolution of symbiotic traits.</title>
        <authorList>
            <person name="Miyauchi S."/>
            <person name="Kiss E."/>
            <person name="Kuo A."/>
            <person name="Drula E."/>
            <person name="Kohler A."/>
            <person name="Sanchez-Garcia M."/>
            <person name="Morin E."/>
            <person name="Andreopoulos B."/>
            <person name="Barry K.W."/>
            <person name="Bonito G."/>
            <person name="Buee M."/>
            <person name="Carver A."/>
            <person name="Chen C."/>
            <person name="Cichocki N."/>
            <person name="Clum A."/>
            <person name="Culley D."/>
            <person name="Crous P.W."/>
            <person name="Fauchery L."/>
            <person name="Girlanda M."/>
            <person name="Hayes R.D."/>
            <person name="Keri Z."/>
            <person name="LaButti K."/>
            <person name="Lipzen A."/>
            <person name="Lombard V."/>
            <person name="Magnuson J."/>
            <person name="Maillard F."/>
            <person name="Murat C."/>
            <person name="Nolan M."/>
            <person name="Ohm R.A."/>
            <person name="Pangilinan J."/>
            <person name="Pereira M.F."/>
            <person name="Perotto S."/>
            <person name="Peter M."/>
            <person name="Pfister S."/>
            <person name="Riley R."/>
            <person name="Sitrit Y."/>
            <person name="Stielow J.B."/>
            <person name="Szollosi G."/>
            <person name="Zifcakova L."/>
            <person name="Stursova M."/>
            <person name="Spatafora J.W."/>
            <person name="Tedersoo L."/>
            <person name="Vaario L.M."/>
            <person name="Yamada A."/>
            <person name="Yan M."/>
            <person name="Wang P."/>
            <person name="Xu J."/>
            <person name="Bruns T."/>
            <person name="Baldrian P."/>
            <person name="Vilgalys R."/>
            <person name="Dunand C."/>
            <person name="Henrissat B."/>
            <person name="Grigoriev I.V."/>
            <person name="Hibbett D."/>
            <person name="Nagy L.G."/>
            <person name="Martin F.M."/>
        </authorList>
    </citation>
    <scope>NUCLEOTIDE SEQUENCE</scope>
    <source>
        <strain evidence="13">Prilba</strain>
    </source>
</reference>
<comment type="caution">
    <text evidence="13">The sequence shown here is derived from an EMBL/GenBank/DDBJ whole genome shotgun (WGS) entry which is preliminary data.</text>
</comment>
<dbReference type="GO" id="GO:1990817">
    <property type="term" value="F:poly(A) RNA polymerase activity"/>
    <property type="evidence" value="ECO:0007669"/>
    <property type="project" value="UniProtKB-EC"/>
</dbReference>
<evidence type="ECO:0000259" key="11">
    <source>
        <dbReference type="Pfam" id="PF03828"/>
    </source>
</evidence>
<feature type="compositionally biased region" description="Low complexity" evidence="10">
    <location>
        <begin position="433"/>
        <end position="453"/>
    </location>
</feature>
<evidence type="ECO:0000256" key="8">
    <source>
        <dbReference type="ARBA" id="ARBA00022723"/>
    </source>
</evidence>
<dbReference type="EC" id="2.7.7.19" evidence="5"/>
<feature type="domain" description="PAP-associated" evidence="11">
    <location>
        <begin position="273"/>
        <end position="339"/>
    </location>
</feature>
<accession>A0A9P5N5D3</accession>
<feature type="compositionally biased region" description="Low complexity" evidence="10">
    <location>
        <begin position="762"/>
        <end position="785"/>
    </location>
</feature>
<comment type="cofactor">
    <cofactor evidence="1">
        <name>Mn(2+)</name>
        <dbReference type="ChEBI" id="CHEBI:29035"/>
    </cofactor>
</comment>
<dbReference type="AlphaFoldDB" id="A0A9P5N5D3"/>
<name>A0A9P5N5D3_9AGAM</name>
<evidence type="ECO:0000256" key="6">
    <source>
        <dbReference type="ARBA" id="ARBA00022490"/>
    </source>
</evidence>
<proteinExistence type="inferred from homology"/>
<keyword evidence="14" id="KW-1185">Reference proteome</keyword>
<dbReference type="PANTHER" id="PTHR12271:SF40">
    <property type="entry name" value="POLY(A) RNA POLYMERASE GLD2"/>
    <property type="match status" value="1"/>
</dbReference>
<gene>
    <name evidence="13" type="ORF">DFH94DRAFT_11224</name>
</gene>
<keyword evidence="6" id="KW-0963">Cytoplasm</keyword>
<sequence>MAVATQQHSAKTAPRHVSHSHTDPSQPRASKQRFIAGLSQCLFDFVVQLLPTVEELAVKEDVRKLLERLIRTIEPNSRLLSFGSTANGFSLRNSDMDLCCLIDSEERLSATDLVTMLSDLLERETKFHVKPLPHARIPIVKLSLDPSPALPLGIACDIGFENRLALENTRLLYCYAMIDPTRVRTLVLFLKVWCKRRKINSPYKGTLSSYGYVLLVIYFLVHVKNPPVLPNLQQMPPLRPISHGDIHIAEYNTWFFDDIELLRLRWRSANTDSIGQLLMDFFKYFSRDFSYNTGVASIRAGLLKKESKGWQNDLDPARYKDARERERNRFCIEDPFETDFNVARCVTRDGLYAIRGEFMRATRMLSTRPERASYAIAQLCEERIDVTPGTSPTAAFVPPRLSPFPPQTPYTVGSSPMRLTKIEVPDPTKISDTPPKSSPPEASSAPAPCTSTPDHMAPKRSKWTSPPPISASAEDRSQFESQLGLGLALATLPTDARQMNGGYASSSNNSEILTDDGDDLQSIQSLSLSEVPEHDPVRCNGVSASVPSSSPLPSSPLVPTRSIAAHSTPSPVTGGNVVPPTAPYIVPRESYPLVLANPLQGLRGRSARHLDFISTSPRLNSPRRSLSGPPGPLSAGLSGKPFPLLTMALMTPLPPSPPPPPLSSAQPYVYYESAPSPTMAYPVSPRYPPRFHAAAAAAASSMAARVRMAPSPTATPTARSQFRVHHAHSHSMTTVHARTPSPASDAFAPRIGCGDSLQCTGSVSPSSPDSLSGGSDSPAPSSLSSQCDAGVDLVRWEEGGEGEDGSPAAAAASEAEGAKTENGWGTLHEKEPPEVLPQPIREPLPP</sequence>
<dbReference type="EMBL" id="WHVB01000001">
    <property type="protein sequence ID" value="KAF8487023.1"/>
    <property type="molecule type" value="Genomic_DNA"/>
</dbReference>
<evidence type="ECO:0000256" key="9">
    <source>
        <dbReference type="ARBA" id="ARBA00022842"/>
    </source>
</evidence>